<evidence type="ECO:0000313" key="2">
    <source>
        <dbReference type="Proteomes" id="UP000001661"/>
    </source>
</evidence>
<dbReference type="EMBL" id="CP002105">
    <property type="protein sequence ID" value="ADL13521.1"/>
    <property type="molecule type" value="Genomic_DNA"/>
</dbReference>
<dbReference type="Proteomes" id="UP000001661">
    <property type="component" value="Chromosome"/>
</dbReference>
<gene>
    <name evidence="1" type="ordered locus">Acear_2026</name>
</gene>
<dbReference type="KEGG" id="aar:Acear_2026"/>
<dbReference type="HOGENOM" id="CLU_3075617_0_0_9"/>
<proteinExistence type="predicted"/>
<dbReference type="AlphaFoldDB" id="D9QT21"/>
<dbReference type="RefSeq" id="WP_013278966.1">
    <property type="nucleotide sequence ID" value="NC_014378.1"/>
</dbReference>
<dbReference type="STRING" id="574087.Acear_2026"/>
<protein>
    <submittedName>
        <fullName evidence="1">Uncharacterized protein</fullName>
    </submittedName>
</protein>
<evidence type="ECO:0000313" key="1">
    <source>
        <dbReference type="EMBL" id="ADL13521.1"/>
    </source>
</evidence>
<name>D9QT21_ACEAZ</name>
<keyword evidence="2" id="KW-1185">Reference proteome</keyword>
<reference evidence="1 2" key="1">
    <citation type="journal article" date="2010" name="Stand. Genomic Sci.">
        <title>Complete genome sequence of Acetohalobium arabaticum type strain (Z-7288).</title>
        <authorList>
            <person name="Sikorski J."/>
            <person name="Lapidus A."/>
            <person name="Chertkov O."/>
            <person name="Lucas S."/>
            <person name="Copeland A."/>
            <person name="Glavina Del Rio T."/>
            <person name="Nolan M."/>
            <person name="Tice H."/>
            <person name="Cheng J.F."/>
            <person name="Han C."/>
            <person name="Brambilla E."/>
            <person name="Pitluck S."/>
            <person name="Liolios K."/>
            <person name="Ivanova N."/>
            <person name="Mavromatis K."/>
            <person name="Mikhailova N."/>
            <person name="Pati A."/>
            <person name="Bruce D."/>
            <person name="Detter C."/>
            <person name="Tapia R."/>
            <person name="Goodwin L."/>
            <person name="Chen A."/>
            <person name="Palaniappan K."/>
            <person name="Land M."/>
            <person name="Hauser L."/>
            <person name="Chang Y.J."/>
            <person name="Jeffries C.D."/>
            <person name="Rohde M."/>
            <person name="Goker M."/>
            <person name="Spring S."/>
            <person name="Woyke T."/>
            <person name="Bristow J."/>
            <person name="Eisen J.A."/>
            <person name="Markowitz V."/>
            <person name="Hugenholtz P."/>
            <person name="Kyrpides N.C."/>
            <person name="Klenk H.P."/>
        </authorList>
    </citation>
    <scope>NUCLEOTIDE SEQUENCE [LARGE SCALE GENOMIC DNA]</scope>
    <source>
        <strain evidence="2">ATCC 49924 / DSM 5501 / Z-7288</strain>
    </source>
</reference>
<sequence length="52" mass="6360">MDKLFITFDERKLDLLADIYQTEDSQQALEFILEEIVPQKKKETQCWEVRKR</sequence>
<accession>D9QT21</accession>
<organism evidence="1 2">
    <name type="scientific">Acetohalobium arabaticum (strain ATCC 49924 / DSM 5501 / Z-7288)</name>
    <dbReference type="NCBI Taxonomy" id="574087"/>
    <lineage>
        <taxon>Bacteria</taxon>
        <taxon>Bacillati</taxon>
        <taxon>Bacillota</taxon>
        <taxon>Clostridia</taxon>
        <taxon>Halanaerobiales</taxon>
        <taxon>Halobacteroidaceae</taxon>
        <taxon>Acetohalobium</taxon>
    </lineage>
</organism>